<dbReference type="AlphaFoldDB" id="A0A927AVL0"/>
<dbReference type="Gene3D" id="3.60.110.10">
    <property type="entry name" value="Carbon-nitrogen hydrolase"/>
    <property type="match status" value="1"/>
</dbReference>
<evidence type="ECO:0000313" key="4">
    <source>
        <dbReference type="EMBL" id="MBD2705206.1"/>
    </source>
</evidence>
<feature type="active site" description="Proton acceptor" evidence="2">
    <location>
        <position position="43"/>
    </location>
</feature>
<dbReference type="PROSITE" id="PS00921">
    <property type="entry name" value="NITRIL_CHT_2"/>
    <property type="match status" value="1"/>
</dbReference>
<name>A0A927AVL0_9BACT</name>
<evidence type="ECO:0000313" key="5">
    <source>
        <dbReference type="Proteomes" id="UP000598820"/>
    </source>
</evidence>
<dbReference type="InterPro" id="IPR044149">
    <property type="entry name" value="Nitrilases_CHs"/>
</dbReference>
<dbReference type="PANTHER" id="PTHR46044:SF1">
    <property type="entry name" value="CN HYDROLASE DOMAIN-CONTAINING PROTEIN"/>
    <property type="match status" value="1"/>
</dbReference>
<dbReference type="EMBL" id="JACWZY010000048">
    <property type="protein sequence ID" value="MBD2705206.1"/>
    <property type="molecule type" value="Genomic_DNA"/>
</dbReference>
<evidence type="ECO:0000259" key="3">
    <source>
        <dbReference type="PROSITE" id="PS50263"/>
    </source>
</evidence>
<accession>A0A927AVL0</accession>
<comment type="caution">
    <text evidence="4">The sequence shown here is derived from an EMBL/GenBank/DDBJ whole genome shotgun (WGS) entry which is preliminary data.</text>
</comment>
<keyword evidence="4" id="KW-0378">Hydrolase</keyword>
<dbReference type="CDD" id="cd07564">
    <property type="entry name" value="nitrilases_CHs"/>
    <property type="match status" value="1"/>
</dbReference>
<gene>
    <name evidence="4" type="ORF">IC229_31580</name>
</gene>
<evidence type="ECO:0000256" key="2">
    <source>
        <dbReference type="PROSITE-ProRule" id="PRU10139"/>
    </source>
</evidence>
<dbReference type="Proteomes" id="UP000598820">
    <property type="component" value="Unassembled WGS sequence"/>
</dbReference>
<keyword evidence="5" id="KW-1185">Reference proteome</keyword>
<dbReference type="InterPro" id="IPR036526">
    <property type="entry name" value="C-N_Hydrolase_sf"/>
</dbReference>
<dbReference type="Pfam" id="PF00795">
    <property type="entry name" value="CN_hydrolase"/>
    <property type="match status" value="1"/>
</dbReference>
<organism evidence="4 5">
    <name type="scientific">Spirosoma profusum</name>
    <dbReference type="NCBI Taxonomy" id="2771354"/>
    <lineage>
        <taxon>Bacteria</taxon>
        <taxon>Pseudomonadati</taxon>
        <taxon>Bacteroidota</taxon>
        <taxon>Cytophagia</taxon>
        <taxon>Cytophagales</taxon>
        <taxon>Cytophagaceae</taxon>
        <taxon>Spirosoma</taxon>
    </lineage>
</organism>
<protein>
    <submittedName>
        <fullName evidence="4">Carbon-nitrogen hydrolase family protein</fullName>
    </submittedName>
</protein>
<dbReference type="PROSITE" id="PS50263">
    <property type="entry name" value="CN_HYDROLASE"/>
    <property type="match status" value="1"/>
</dbReference>
<dbReference type="SUPFAM" id="SSF56317">
    <property type="entry name" value="Carbon-nitrogen hydrolase"/>
    <property type="match status" value="1"/>
</dbReference>
<dbReference type="PANTHER" id="PTHR46044">
    <property type="entry name" value="NITRILASE"/>
    <property type="match status" value="1"/>
</dbReference>
<dbReference type="PROSITE" id="PS00920">
    <property type="entry name" value="NITRIL_CHT_1"/>
    <property type="match status" value="1"/>
</dbReference>
<proteinExistence type="inferred from homology"/>
<dbReference type="InterPro" id="IPR003010">
    <property type="entry name" value="C-N_Hydrolase"/>
</dbReference>
<feature type="domain" description="CN hydrolase" evidence="3">
    <location>
        <begin position="3"/>
        <end position="272"/>
    </location>
</feature>
<evidence type="ECO:0000256" key="1">
    <source>
        <dbReference type="ARBA" id="ARBA00008129"/>
    </source>
</evidence>
<dbReference type="GO" id="GO:0000257">
    <property type="term" value="F:nitrilase activity"/>
    <property type="evidence" value="ECO:0007669"/>
    <property type="project" value="UniProtKB-ARBA"/>
</dbReference>
<reference evidence="4" key="1">
    <citation type="submission" date="2020-09" db="EMBL/GenBank/DDBJ databases">
        <authorList>
            <person name="Kim M.K."/>
        </authorList>
    </citation>
    <scope>NUCLEOTIDE SEQUENCE</scope>
    <source>
        <strain evidence="4">BT702</strain>
    </source>
</reference>
<dbReference type="RefSeq" id="WP_190892417.1">
    <property type="nucleotide sequence ID" value="NZ_JACWZY010000048.1"/>
</dbReference>
<dbReference type="InterPro" id="IPR000132">
    <property type="entry name" value="Nitrilase/CN_hydratase_CS"/>
</dbReference>
<sequence length="305" mass="34084">MLVKVAVVQASPVFFDIQQTLDKLEACVATSAEQGCQFILFPESFIPGYPRKFTFGAKVGIRTDAGRELYLKYWQNSLQIPSSELIRIEQIARDYNVYLAVGVTERDALHGSLYCTLIYVSPTEGYLGKHQKIKPTGVERLVWGEGSGKDSLRVFDTSLGRIGGLICWENYMPLARMSIYQQFPHIYLAPTADARPTWPATLQHIACEGRCYVLGCNQFVERSDYPADYQPFLDEDEIVVSAGGSAIVSPQGEFLAGPLWDEEGILIAELDMDNVLKSKLDFDVVGHYTRPDLFAFNVSKVQDNG</sequence>
<comment type="similarity">
    <text evidence="1">Belongs to the carbon-nitrogen hydrolase superfamily. Nitrilase family.</text>
</comment>